<reference evidence="2" key="1">
    <citation type="journal article" date="2023" name="Front. Plant Sci.">
        <title>Chromosomal-level genome assembly of Melastoma candidum provides insights into trichome evolution.</title>
        <authorList>
            <person name="Zhong Y."/>
            <person name="Wu W."/>
            <person name="Sun C."/>
            <person name="Zou P."/>
            <person name="Liu Y."/>
            <person name="Dai S."/>
            <person name="Zhou R."/>
        </authorList>
    </citation>
    <scope>NUCLEOTIDE SEQUENCE [LARGE SCALE GENOMIC DNA]</scope>
</reference>
<dbReference type="Proteomes" id="UP001057402">
    <property type="component" value="Chromosome 2"/>
</dbReference>
<evidence type="ECO:0000313" key="1">
    <source>
        <dbReference type="EMBL" id="KAI4384935.1"/>
    </source>
</evidence>
<keyword evidence="2" id="KW-1185">Reference proteome</keyword>
<name>A0ACB9S1V5_9MYRT</name>
<proteinExistence type="predicted"/>
<dbReference type="EMBL" id="CM042881">
    <property type="protein sequence ID" value="KAI4384935.1"/>
    <property type="molecule type" value="Genomic_DNA"/>
</dbReference>
<accession>A0ACB9S1V5</accession>
<evidence type="ECO:0000313" key="2">
    <source>
        <dbReference type="Proteomes" id="UP001057402"/>
    </source>
</evidence>
<organism evidence="1 2">
    <name type="scientific">Melastoma candidum</name>
    <dbReference type="NCBI Taxonomy" id="119954"/>
    <lineage>
        <taxon>Eukaryota</taxon>
        <taxon>Viridiplantae</taxon>
        <taxon>Streptophyta</taxon>
        <taxon>Embryophyta</taxon>
        <taxon>Tracheophyta</taxon>
        <taxon>Spermatophyta</taxon>
        <taxon>Magnoliopsida</taxon>
        <taxon>eudicotyledons</taxon>
        <taxon>Gunneridae</taxon>
        <taxon>Pentapetalae</taxon>
        <taxon>rosids</taxon>
        <taxon>malvids</taxon>
        <taxon>Myrtales</taxon>
        <taxon>Melastomataceae</taxon>
        <taxon>Melastomatoideae</taxon>
        <taxon>Melastomateae</taxon>
        <taxon>Melastoma</taxon>
    </lineage>
</organism>
<sequence>MPWEGNGNAPPFRQVLVYERVRLGFDWKHYAGDFPLRLSPIQARVLQSVDFCNKAIQKLKKRGIRAEVCHGERLPKLIRNAEKQKTPLMAVFWPKEVETDTVTVRSRFNGELGNMPVDKFASRTNAADKKSSSFSVALPYHRKKRSEKTKTASISSK</sequence>
<gene>
    <name evidence="1" type="ORF">MLD38_003019</name>
</gene>
<comment type="caution">
    <text evidence="1">The sequence shown here is derived from an EMBL/GenBank/DDBJ whole genome shotgun (WGS) entry which is preliminary data.</text>
</comment>
<protein>
    <submittedName>
        <fullName evidence="1">Uncharacterized protein</fullName>
    </submittedName>
</protein>